<keyword evidence="4" id="KW-0399">Innate immunity</keyword>
<evidence type="ECO:0000313" key="9">
    <source>
        <dbReference type="Proteomes" id="UP000008711"/>
    </source>
</evidence>
<sequence>MNSALQISCLLLVLGCLLGSGHSQSEAEFAAKSREISQIFGNPSVDKYTKARNLPKLIAFYEKYSSRLHLTAQKKNNINNAIKQYRAQQNHQVDGVSAQGGWVSGILKAIADAILGGNDSPKTDKNNNNNNKNENVNLINTYVKL</sequence>
<feature type="signal peptide" evidence="7">
    <location>
        <begin position="1"/>
        <end position="23"/>
    </location>
</feature>
<dbReference type="Pfam" id="PF07240">
    <property type="entry name" value="Turandot"/>
    <property type="match status" value="1"/>
</dbReference>
<evidence type="ECO:0000256" key="3">
    <source>
        <dbReference type="ARBA" id="ARBA00022525"/>
    </source>
</evidence>
<keyword evidence="6" id="KW-0391">Immunity</keyword>
<accession>A0A0Q5VS96</accession>
<keyword evidence="5 7" id="KW-0732">Signal</keyword>
<evidence type="ECO:0000256" key="5">
    <source>
        <dbReference type="ARBA" id="ARBA00022729"/>
    </source>
</evidence>
<name>A0A0Q5VS96_DROER</name>
<evidence type="ECO:0000256" key="4">
    <source>
        <dbReference type="ARBA" id="ARBA00022588"/>
    </source>
</evidence>
<proteinExistence type="inferred from homology"/>
<dbReference type="GO" id="GO:0034605">
    <property type="term" value="P:cellular response to heat"/>
    <property type="evidence" value="ECO:0007669"/>
    <property type="project" value="UniProtKB-ARBA"/>
</dbReference>
<comment type="similarity">
    <text evidence="2">Belongs to the Turandot family.</text>
</comment>
<reference evidence="8 9" key="2">
    <citation type="journal article" date="2008" name="Bioinformatics">
        <title>Assembly reconciliation.</title>
        <authorList>
            <person name="Zimin A.V."/>
            <person name="Smith D.R."/>
            <person name="Sutton G."/>
            <person name="Yorke J.A."/>
        </authorList>
    </citation>
    <scope>NUCLEOTIDE SEQUENCE [LARGE SCALE GENOMIC DNA]</scope>
    <source>
        <strain evidence="8 9">TSC#14021-0224.01</strain>
    </source>
</reference>
<dbReference type="InterPro" id="IPR010825">
    <property type="entry name" value="Turandot"/>
</dbReference>
<evidence type="ECO:0008006" key="10">
    <source>
        <dbReference type="Google" id="ProtNLM"/>
    </source>
</evidence>
<dbReference type="EMBL" id="CH954179">
    <property type="protein sequence ID" value="KQS61861.1"/>
    <property type="molecule type" value="Genomic_DNA"/>
</dbReference>
<feature type="chain" id="PRO_5006266115" description="Protein Turandot E" evidence="7">
    <location>
        <begin position="24"/>
        <end position="145"/>
    </location>
</feature>
<dbReference type="AlphaFoldDB" id="A0A0Q5VS96"/>
<evidence type="ECO:0000313" key="8">
    <source>
        <dbReference type="EMBL" id="KQS61861.1"/>
    </source>
</evidence>
<gene>
    <name evidence="8" type="primary">Dere\GG27280</name>
    <name evidence="8" type="synonym">GG27280</name>
    <name evidence="8" type="ORF">Dere_GG27280</name>
</gene>
<dbReference type="Proteomes" id="UP000008711">
    <property type="component" value="Unassembled WGS sequence"/>
</dbReference>
<evidence type="ECO:0000256" key="2">
    <source>
        <dbReference type="ARBA" id="ARBA00010249"/>
    </source>
</evidence>
<comment type="subcellular location">
    <subcellularLocation>
        <location evidence="1">Secreted</location>
    </subcellularLocation>
</comment>
<dbReference type="GO" id="GO:0005615">
    <property type="term" value="C:extracellular space"/>
    <property type="evidence" value="ECO:0007669"/>
    <property type="project" value="UniProtKB-ARBA"/>
</dbReference>
<keyword evidence="9" id="KW-1185">Reference proteome</keyword>
<dbReference type="GO" id="GO:0009617">
    <property type="term" value="P:response to bacterium"/>
    <property type="evidence" value="ECO:0007669"/>
    <property type="project" value="UniProtKB-ARBA"/>
</dbReference>
<keyword evidence="3" id="KW-0964">Secreted</keyword>
<reference evidence="8 9" key="1">
    <citation type="journal article" date="2007" name="Nature">
        <title>Evolution of genes and genomes on the Drosophila phylogeny.</title>
        <authorList>
            <consortium name="Drosophila 12 Genomes Consortium"/>
            <person name="Clark A.G."/>
            <person name="Eisen M.B."/>
            <person name="Smith D.R."/>
            <person name="Bergman C.M."/>
            <person name="Oliver B."/>
            <person name="Markow T.A."/>
            <person name="Kaufman T.C."/>
            <person name="Kellis M."/>
            <person name="Gelbart W."/>
            <person name="Iyer V.N."/>
            <person name="Pollard D.A."/>
            <person name="Sackton T.B."/>
            <person name="Larracuente A.M."/>
            <person name="Singh N.D."/>
            <person name="Abad J.P."/>
            <person name="Abt D.N."/>
            <person name="Adryan B."/>
            <person name="Aguade M."/>
            <person name="Akashi H."/>
            <person name="Anderson W.W."/>
            <person name="Aquadro C.F."/>
            <person name="Ardell D.H."/>
            <person name="Arguello R."/>
            <person name="Artieri C.G."/>
            <person name="Barbash D.A."/>
            <person name="Barker D."/>
            <person name="Barsanti P."/>
            <person name="Batterham P."/>
            <person name="Batzoglou S."/>
            <person name="Begun D."/>
            <person name="Bhutkar A."/>
            <person name="Blanco E."/>
            <person name="Bosak S.A."/>
            <person name="Bradley R.K."/>
            <person name="Brand A.D."/>
            <person name="Brent M.R."/>
            <person name="Brooks A.N."/>
            <person name="Brown R.H."/>
            <person name="Butlin R.K."/>
            <person name="Caggese C."/>
            <person name="Calvi B.R."/>
            <person name="Bernardo de Carvalho A."/>
            <person name="Caspi A."/>
            <person name="Castrezana S."/>
            <person name="Celniker S.E."/>
            <person name="Chang J.L."/>
            <person name="Chapple C."/>
            <person name="Chatterji S."/>
            <person name="Chinwalla A."/>
            <person name="Civetta A."/>
            <person name="Clifton S.W."/>
            <person name="Comeron J.M."/>
            <person name="Costello J.C."/>
            <person name="Coyne J.A."/>
            <person name="Daub J."/>
            <person name="David R.G."/>
            <person name="Delcher A.L."/>
            <person name="Delehaunty K."/>
            <person name="Do C.B."/>
            <person name="Ebling H."/>
            <person name="Edwards K."/>
            <person name="Eickbush T."/>
            <person name="Evans J.D."/>
            <person name="Filipski A."/>
            <person name="Findeiss S."/>
            <person name="Freyhult E."/>
            <person name="Fulton L."/>
            <person name="Fulton R."/>
            <person name="Garcia A.C."/>
            <person name="Gardiner A."/>
            <person name="Garfield D.A."/>
            <person name="Garvin B.E."/>
            <person name="Gibson G."/>
            <person name="Gilbert D."/>
            <person name="Gnerre S."/>
            <person name="Godfrey J."/>
            <person name="Good R."/>
            <person name="Gotea V."/>
            <person name="Gravely B."/>
            <person name="Greenberg A.J."/>
            <person name="Griffiths-Jones S."/>
            <person name="Gross S."/>
            <person name="Guigo R."/>
            <person name="Gustafson E.A."/>
            <person name="Haerty W."/>
            <person name="Hahn M.W."/>
            <person name="Halligan D.L."/>
            <person name="Halpern A.L."/>
            <person name="Halter G.M."/>
            <person name="Han M.V."/>
            <person name="Heger A."/>
            <person name="Hillier L."/>
            <person name="Hinrichs A.S."/>
            <person name="Holmes I."/>
            <person name="Hoskins R.A."/>
            <person name="Hubisz M.J."/>
            <person name="Hultmark D."/>
            <person name="Huntley M.A."/>
            <person name="Jaffe D.B."/>
            <person name="Jagadeeshan S."/>
            <person name="Jeck W.R."/>
            <person name="Johnson J."/>
            <person name="Jones C.D."/>
            <person name="Jordan W.C."/>
            <person name="Karpen G.H."/>
            <person name="Kataoka E."/>
            <person name="Keightley P.D."/>
            <person name="Kheradpour P."/>
            <person name="Kirkness E.F."/>
            <person name="Koerich L.B."/>
            <person name="Kristiansen K."/>
            <person name="Kudrna D."/>
            <person name="Kulathinal R.J."/>
            <person name="Kumar S."/>
            <person name="Kwok R."/>
            <person name="Lander E."/>
            <person name="Langley C.H."/>
            <person name="Lapoint R."/>
            <person name="Lazzaro B.P."/>
            <person name="Lee S.J."/>
            <person name="Levesque L."/>
            <person name="Li R."/>
            <person name="Lin C.F."/>
            <person name="Lin M.F."/>
            <person name="Lindblad-Toh K."/>
            <person name="Llopart A."/>
            <person name="Long M."/>
            <person name="Low L."/>
            <person name="Lozovsky E."/>
            <person name="Lu J."/>
            <person name="Luo M."/>
            <person name="Machado C.A."/>
            <person name="Makalowski W."/>
            <person name="Marzo M."/>
            <person name="Matsuda M."/>
            <person name="Matzkin L."/>
            <person name="McAllister B."/>
            <person name="McBride C.S."/>
            <person name="McKernan B."/>
            <person name="McKernan K."/>
            <person name="Mendez-Lago M."/>
            <person name="Minx P."/>
            <person name="Mollenhauer M.U."/>
            <person name="Montooth K."/>
            <person name="Mount S.M."/>
            <person name="Mu X."/>
            <person name="Myers E."/>
            <person name="Negre B."/>
            <person name="Newfeld S."/>
            <person name="Nielsen R."/>
            <person name="Noor M.A."/>
            <person name="O'Grady P."/>
            <person name="Pachter L."/>
            <person name="Papaceit M."/>
            <person name="Parisi M.J."/>
            <person name="Parisi M."/>
            <person name="Parts L."/>
            <person name="Pedersen J.S."/>
            <person name="Pesole G."/>
            <person name="Phillippy A.M."/>
            <person name="Ponting C.P."/>
            <person name="Pop M."/>
            <person name="Porcelli D."/>
            <person name="Powell J.R."/>
            <person name="Prohaska S."/>
            <person name="Pruitt K."/>
            <person name="Puig M."/>
            <person name="Quesneville H."/>
            <person name="Ram K.R."/>
            <person name="Rand D."/>
            <person name="Rasmussen M.D."/>
            <person name="Reed L.K."/>
            <person name="Reenan R."/>
            <person name="Reily A."/>
            <person name="Remington K.A."/>
            <person name="Rieger T.T."/>
            <person name="Ritchie M.G."/>
            <person name="Robin C."/>
            <person name="Rogers Y.H."/>
            <person name="Rohde C."/>
            <person name="Rozas J."/>
            <person name="Rubenfield M.J."/>
            <person name="Ruiz A."/>
            <person name="Russo S."/>
            <person name="Salzberg S.L."/>
            <person name="Sanchez-Gracia A."/>
            <person name="Saranga D.J."/>
            <person name="Sato H."/>
            <person name="Schaeffer S.W."/>
            <person name="Schatz M.C."/>
            <person name="Schlenke T."/>
            <person name="Schwartz R."/>
            <person name="Segarra C."/>
            <person name="Singh R.S."/>
            <person name="Sirot L."/>
            <person name="Sirota M."/>
            <person name="Sisneros N.B."/>
            <person name="Smith C.D."/>
            <person name="Smith T.F."/>
            <person name="Spieth J."/>
            <person name="Stage D.E."/>
            <person name="Stark A."/>
            <person name="Stephan W."/>
            <person name="Strausberg R.L."/>
            <person name="Strempel S."/>
            <person name="Sturgill D."/>
            <person name="Sutton G."/>
            <person name="Sutton G.G."/>
            <person name="Tao W."/>
            <person name="Teichmann S."/>
            <person name="Tobari Y.N."/>
            <person name="Tomimura Y."/>
            <person name="Tsolas J.M."/>
            <person name="Valente V.L."/>
            <person name="Venter E."/>
            <person name="Venter J.C."/>
            <person name="Vicario S."/>
            <person name="Vieira F.G."/>
            <person name="Vilella A.J."/>
            <person name="Villasante A."/>
            <person name="Walenz B."/>
            <person name="Wang J."/>
            <person name="Wasserman M."/>
            <person name="Watts T."/>
            <person name="Wilson D."/>
            <person name="Wilson R.K."/>
            <person name="Wing R.A."/>
            <person name="Wolfner M.F."/>
            <person name="Wong A."/>
            <person name="Wong G.K."/>
            <person name="Wu C.I."/>
            <person name="Wu G."/>
            <person name="Yamamoto D."/>
            <person name="Yang H.P."/>
            <person name="Yang S.P."/>
            <person name="Yorke J.A."/>
            <person name="Yoshida K."/>
            <person name="Zdobnov E."/>
            <person name="Zhang P."/>
            <person name="Zhang Y."/>
            <person name="Zimin A.V."/>
            <person name="Baldwin J."/>
            <person name="Abdouelleil A."/>
            <person name="Abdulkadir J."/>
            <person name="Abebe A."/>
            <person name="Abera B."/>
            <person name="Abreu J."/>
            <person name="Acer S.C."/>
            <person name="Aftuck L."/>
            <person name="Alexander A."/>
            <person name="An P."/>
            <person name="Anderson E."/>
            <person name="Anderson S."/>
            <person name="Arachi H."/>
            <person name="Azer M."/>
            <person name="Bachantsang P."/>
            <person name="Barry A."/>
            <person name="Bayul T."/>
            <person name="Berlin A."/>
            <person name="Bessette D."/>
            <person name="Bloom T."/>
            <person name="Blye J."/>
            <person name="Boguslavskiy L."/>
            <person name="Bonnet C."/>
            <person name="Boukhgalter B."/>
            <person name="Bourzgui I."/>
            <person name="Brown A."/>
            <person name="Cahill P."/>
            <person name="Channer S."/>
            <person name="Cheshatsang Y."/>
            <person name="Chuda L."/>
            <person name="Citroen M."/>
            <person name="Collymore A."/>
            <person name="Cooke P."/>
            <person name="Costello M."/>
            <person name="D'Aco K."/>
            <person name="Daza R."/>
            <person name="De Haan G."/>
            <person name="DeGray S."/>
            <person name="DeMaso C."/>
            <person name="Dhargay N."/>
            <person name="Dooley K."/>
            <person name="Dooley E."/>
            <person name="Doricent M."/>
            <person name="Dorje P."/>
            <person name="Dorjee K."/>
            <person name="Dupes A."/>
            <person name="Elong R."/>
            <person name="Falk J."/>
            <person name="Farina A."/>
            <person name="Faro S."/>
            <person name="Ferguson D."/>
            <person name="Fisher S."/>
            <person name="Foley C.D."/>
            <person name="Franke A."/>
            <person name="Friedrich D."/>
            <person name="Gadbois L."/>
            <person name="Gearin G."/>
            <person name="Gearin C.R."/>
            <person name="Giannoukos G."/>
            <person name="Goode T."/>
            <person name="Graham J."/>
            <person name="Grandbois E."/>
            <person name="Grewal S."/>
            <person name="Gyaltsen K."/>
            <person name="Hafez N."/>
            <person name="Hagos B."/>
            <person name="Hall J."/>
            <person name="Henson C."/>
            <person name="Hollinger A."/>
            <person name="Honan T."/>
            <person name="Huard M.D."/>
            <person name="Hughes L."/>
            <person name="Hurhula B."/>
            <person name="Husby M.E."/>
            <person name="Kamat A."/>
            <person name="Kanga B."/>
            <person name="Kashin S."/>
            <person name="Khazanovich D."/>
            <person name="Kisner P."/>
            <person name="Lance K."/>
            <person name="Lara M."/>
            <person name="Lee W."/>
            <person name="Lennon N."/>
            <person name="Letendre F."/>
            <person name="LeVine R."/>
            <person name="Lipovsky A."/>
            <person name="Liu X."/>
            <person name="Liu J."/>
            <person name="Liu S."/>
            <person name="Lokyitsang T."/>
            <person name="Lokyitsang Y."/>
            <person name="Lubonja R."/>
            <person name="Lui A."/>
            <person name="MacDonald P."/>
            <person name="Magnisalis V."/>
            <person name="Maru K."/>
            <person name="Matthews C."/>
            <person name="McCusker W."/>
            <person name="McDonough S."/>
            <person name="Mehta T."/>
            <person name="Meldrim J."/>
            <person name="Meneus L."/>
            <person name="Mihai O."/>
            <person name="Mihalev A."/>
            <person name="Mihova T."/>
            <person name="Mittelman R."/>
            <person name="Mlenga V."/>
            <person name="Montmayeur A."/>
            <person name="Mulrain L."/>
            <person name="Navidi A."/>
            <person name="Naylor J."/>
            <person name="Negash T."/>
            <person name="Nguyen T."/>
            <person name="Nguyen N."/>
            <person name="Nicol R."/>
            <person name="Norbu C."/>
            <person name="Norbu N."/>
            <person name="Novod N."/>
            <person name="O'Neill B."/>
            <person name="Osman S."/>
            <person name="Markiewicz E."/>
            <person name="Oyono O.L."/>
            <person name="Patti C."/>
            <person name="Phunkhang P."/>
            <person name="Pierre F."/>
            <person name="Priest M."/>
            <person name="Raghuraman S."/>
            <person name="Rege F."/>
            <person name="Reyes R."/>
            <person name="Rise C."/>
            <person name="Rogov P."/>
            <person name="Ross K."/>
            <person name="Ryan E."/>
            <person name="Settipalli S."/>
            <person name="Shea T."/>
            <person name="Sherpa N."/>
            <person name="Shi L."/>
            <person name="Shih D."/>
            <person name="Sparrow T."/>
            <person name="Spaulding J."/>
            <person name="Stalker J."/>
            <person name="Stange-Thomann N."/>
            <person name="Stavropoulos S."/>
            <person name="Stone C."/>
            <person name="Strader C."/>
            <person name="Tesfaye S."/>
            <person name="Thomson T."/>
            <person name="Thoulutsang Y."/>
            <person name="Thoulutsang D."/>
            <person name="Topham K."/>
            <person name="Topping I."/>
            <person name="Tsamla T."/>
            <person name="Vassiliev H."/>
            <person name="Vo A."/>
            <person name="Wangchuk T."/>
            <person name="Wangdi T."/>
            <person name="Weiand M."/>
            <person name="Wilkinson J."/>
            <person name="Wilson A."/>
            <person name="Yadav S."/>
            <person name="Young G."/>
            <person name="Yu Q."/>
            <person name="Zembek L."/>
            <person name="Zhong D."/>
            <person name="Zimmer A."/>
            <person name="Zwirko Z."/>
            <person name="Jaffe D.B."/>
            <person name="Alvarez P."/>
            <person name="Brockman W."/>
            <person name="Butler J."/>
            <person name="Chin C."/>
            <person name="Gnerre S."/>
            <person name="Grabherr M."/>
            <person name="Kleber M."/>
            <person name="Mauceli E."/>
            <person name="MacCallum I."/>
        </authorList>
    </citation>
    <scope>NUCLEOTIDE SEQUENCE [LARGE SCALE GENOMIC DNA]</scope>
    <source>
        <strain evidence="8 9">TSC#14021-0224.01</strain>
    </source>
</reference>
<evidence type="ECO:0000256" key="1">
    <source>
        <dbReference type="ARBA" id="ARBA00004613"/>
    </source>
</evidence>
<evidence type="ECO:0000256" key="7">
    <source>
        <dbReference type="SAM" id="SignalP"/>
    </source>
</evidence>
<organism evidence="8 9">
    <name type="scientific">Drosophila erecta</name>
    <name type="common">Fruit fly</name>
    <dbReference type="NCBI Taxonomy" id="7220"/>
    <lineage>
        <taxon>Eukaryota</taxon>
        <taxon>Metazoa</taxon>
        <taxon>Ecdysozoa</taxon>
        <taxon>Arthropoda</taxon>
        <taxon>Hexapoda</taxon>
        <taxon>Insecta</taxon>
        <taxon>Pterygota</taxon>
        <taxon>Neoptera</taxon>
        <taxon>Endopterygota</taxon>
        <taxon>Diptera</taxon>
        <taxon>Brachycera</taxon>
        <taxon>Muscomorpha</taxon>
        <taxon>Ephydroidea</taxon>
        <taxon>Drosophilidae</taxon>
        <taxon>Drosophila</taxon>
        <taxon>Sophophora</taxon>
    </lineage>
</organism>
<dbReference type="GO" id="GO:0045087">
    <property type="term" value="P:innate immune response"/>
    <property type="evidence" value="ECO:0007669"/>
    <property type="project" value="UniProtKB-KW"/>
</dbReference>
<protein>
    <recommendedName>
        <fullName evidence="10">Protein Turandot E</fullName>
    </recommendedName>
</protein>
<dbReference type="KEGG" id="der:26527104"/>
<dbReference type="OrthoDB" id="7857971at2759"/>
<evidence type="ECO:0000256" key="6">
    <source>
        <dbReference type="ARBA" id="ARBA00022859"/>
    </source>
</evidence>